<name>A0A7Z7FP76_9BURK</name>
<sequence>MNTQNKESGSTDAPATADAIALLKADHRAVEKLFDAFEKAADGDLDAKGTLARRACEELRFDCR</sequence>
<dbReference type="EMBL" id="FNDI01000054">
    <property type="protein sequence ID" value="SDJ48352.1"/>
    <property type="molecule type" value="Genomic_DNA"/>
</dbReference>
<evidence type="ECO:0000313" key="2">
    <source>
        <dbReference type="Proteomes" id="UP000198900"/>
    </source>
</evidence>
<organism evidence="1 2">
    <name type="scientific">Paraburkholderia steynii</name>
    <dbReference type="NCBI Taxonomy" id="1245441"/>
    <lineage>
        <taxon>Bacteria</taxon>
        <taxon>Pseudomonadati</taxon>
        <taxon>Pseudomonadota</taxon>
        <taxon>Betaproteobacteria</taxon>
        <taxon>Burkholderiales</taxon>
        <taxon>Burkholderiaceae</taxon>
        <taxon>Paraburkholderia</taxon>
    </lineage>
</organism>
<proteinExistence type="predicted"/>
<dbReference type="AlphaFoldDB" id="A0A7Z7FP76"/>
<comment type="caution">
    <text evidence="1">The sequence shown here is derived from an EMBL/GenBank/DDBJ whole genome shotgun (WGS) entry which is preliminary data.</text>
</comment>
<accession>A0A7Z7FP76</accession>
<keyword evidence="2" id="KW-1185">Reference proteome</keyword>
<reference evidence="1" key="1">
    <citation type="submission" date="2016-10" db="EMBL/GenBank/DDBJ databases">
        <authorList>
            <person name="Varghese N."/>
            <person name="Submissions S."/>
        </authorList>
    </citation>
    <scope>NUCLEOTIDE SEQUENCE [LARGE SCALE GENOMIC DNA]</scope>
    <source>
        <strain evidence="1">YR281</strain>
    </source>
</reference>
<dbReference type="Proteomes" id="UP000198900">
    <property type="component" value="Unassembled WGS sequence"/>
</dbReference>
<evidence type="ECO:0000313" key="1">
    <source>
        <dbReference type="EMBL" id="SDJ48352.1"/>
    </source>
</evidence>
<evidence type="ECO:0008006" key="3">
    <source>
        <dbReference type="Google" id="ProtNLM"/>
    </source>
</evidence>
<gene>
    <name evidence="1" type="ORF">SAMN04487926_15424</name>
</gene>
<protein>
    <recommendedName>
        <fullName evidence="3">Hemerythrin</fullName>
    </recommendedName>
</protein>